<dbReference type="NCBIfam" id="NF002823">
    <property type="entry name" value="PRK02991.1"/>
    <property type="match status" value="1"/>
</dbReference>
<comment type="caution">
    <text evidence="6">The sequence shown here is derived from an EMBL/GenBank/DDBJ whole genome shotgun (WGS) entry which is preliminary data.</text>
</comment>
<feature type="domain" description="Tryptophan synthase beta chain-like PALP" evidence="5">
    <location>
        <begin position="101"/>
        <end position="398"/>
    </location>
</feature>
<dbReference type="eggNOG" id="COG3048">
    <property type="taxonomic scope" value="Bacteria"/>
</dbReference>
<gene>
    <name evidence="4" type="primary">dsdA</name>
    <name evidence="6" type="ORF">CLOBOL_03482</name>
</gene>
<dbReference type="InterPro" id="IPR036052">
    <property type="entry name" value="TrpB-like_PALP_sf"/>
</dbReference>
<dbReference type="GO" id="GO:0016836">
    <property type="term" value="F:hydro-lyase activity"/>
    <property type="evidence" value="ECO:0007669"/>
    <property type="project" value="UniProtKB-UniRule"/>
</dbReference>
<evidence type="ECO:0000256" key="1">
    <source>
        <dbReference type="ARBA" id="ARBA00001933"/>
    </source>
</evidence>
<reference evidence="6 7" key="2">
    <citation type="submission" date="2007-09" db="EMBL/GenBank/DDBJ databases">
        <title>Draft genome sequence of Clostridium bolteae (ATCC BAA-613).</title>
        <authorList>
            <person name="Sudarsanam P."/>
            <person name="Ley R."/>
            <person name="Guruge J."/>
            <person name="Turnbaugh P.J."/>
            <person name="Mahowald M."/>
            <person name="Liep D."/>
            <person name="Gordon J."/>
        </authorList>
    </citation>
    <scope>NUCLEOTIDE SEQUENCE [LARGE SCALE GENOMIC DNA]</scope>
    <source>
        <strain evidence="7">ATCC BAA-613 / DSM 15670 / CCUG 46953 / JCM 12243 / WAL 16351</strain>
    </source>
</reference>
<evidence type="ECO:0000313" key="7">
    <source>
        <dbReference type="Proteomes" id="UP000005396"/>
    </source>
</evidence>
<accession>A8RSY3</accession>
<dbReference type="EC" id="4.3.1.18" evidence="4"/>
<protein>
    <recommendedName>
        <fullName evidence="4">Probable D-serine dehydratase</fullName>
        <ecNumber evidence="4">4.3.1.18</ecNumber>
    </recommendedName>
    <alternativeName>
        <fullName evidence="4">D-serine deaminase</fullName>
        <shortName evidence="4">DSD</shortName>
    </alternativeName>
</protein>
<reference evidence="6 7" key="1">
    <citation type="submission" date="2007-08" db="EMBL/GenBank/DDBJ databases">
        <authorList>
            <person name="Fulton L."/>
            <person name="Clifton S."/>
            <person name="Fulton B."/>
            <person name="Xu J."/>
            <person name="Minx P."/>
            <person name="Pepin K.H."/>
            <person name="Johnson M."/>
            <person name="Thiruvilangam P."/>
            <person name="Bhonagiri V."/>
            <person name="Nash W.E."/>
            <person name="Mardis E.R."/>
            <person name="Wilson R.K."/>
        </authorList>
    </citation>
    <scope>NUCLEOTIDE SEQUENCE [LARGE SCALE GENOMIC DNA]</scope>
    <source>
        <strain evidence="7">ATCC BAA-613 / DSM 15670 / CCUG 46953 / JCM 12243 / WAL 16351</strain>
    </source>
</reference>
<dbReference type="PaxDb" id="411902-CLOBOL_03482"/>
<dbReference type="InterPro" id="IPR050147">
    <property type="entry name" value="Ser/Thr_Dehydratase"/>
</dbReference>
<evidence type="ECO:0000256" key="2">
    <source>
        <dbReference type="ARBA" id="ARBA00022898"/>
    </source>
</evidence>
<dbReference type="AlphaFoldDB" id="A8RSY3"/>
<dbReference type="GO" id="GO:0008721">
    <property type="term" value="F:D-serine ammonia-lyase activity"/>
    <property type="evidence" value="ECO:0007669"/>
    <property type="project" value="UniProtKB-EC"/>
</dbReference>
<comment type="catalytic activity">
    <reaction evidence="4">
        <text>D-serine = pyruvate + NH4(+)</text>
        <dbReference type="Rhea" id="RHEA:13977"/>
        <dbReference type="ChEBI" id="CHEBI:15361"/>
        <dbReference type="ChEBI" id="CHEBI:28938"/>
        <dbReference type="ChEBI" id="CHEBI:35247"/>
        <dbReference type="EC" id="4.3.1.18"/>
    </reaction>
</comment>
<dbReference type="PANTHER" id="PTHR48078:SF9">
    <property type="entry name" value="D-SERINE DEHYDRATASE"/>
    <property type="match status" value="1"/>
</dbReference>
<dbReference type="Proteomes" id="UP000005396">
    <property type="component" value="Unassembled WGS sequence"/>
</dbReference>
<dbReference type="Pfam" id="PF00291">
    <property type="entry name" value="PALP"/>
    <property type="match status" value="1"/>
</dbReference>
<dbReference type="GO" id="GO:0030170">
    <property type="term" value="F:pyridoxal phosphate binding"/>
    <property type="evidence" value="ECO:0007669"/>
    <property type="project" value="InterPro"/>
</dbReference>
<dbReference type="InterPro" id="IPR001926">
    <property type="entry name" value="TrpB-like_PALP"/>
</dbReference>
<dbReference type="NCBIfam" id="TIGR02035">
    <property type="entry name" value="D_Ser_am_lyase"/>
    <property type="match status" value="1"/>
</dbReference>
<evidence type="ECO:0000256" key="3">
    <source>
        <dbReference type="ARBA" id="ARBA00023239"/>
    </source>
</evidence>
<organism evidence="6 7">
    <name type="scientific">Enterocloster bolteae (strain ATCC BAA-613 / DSM 15670 / CCUG 46953 / JCM 12243 / WAL 16351)</name>
    <name type="common">Clostridium bolteae</name>
    <dbReference type="NCBI Taxonomy" id="411902"/>
    <lineage>
        <taxon>Bacteria</taxon>
        <taxon>Bacillati</taxon>
        <taxon>Bacillota</taxon>
        <taxon>Clostridia</taxon>
        <taxon>Lachnospirales</taxon>
        <taxon>Lachnospiraceae</taxon>
        <taxon>Enterocloster</taxon>
    </lineage>
</organism>
<comment type="similarity">
    <text evidence="4">Belongs to the serine/threonine dehydratase family. DsdA subfamily.</text>
</comment>
<keyword evidence="2 4" id="KW-0663">Pyridoxal phosphate</keyword>
<evidence type="ECO:0000313" key="6">
    <source>
        <dbReference type="EMBL" id="EDP16045.1"/>
    </source>
</evidence>
<name>A8RSY3_ENTBW</name>
<sequence>MDIMDSRIEAYMKQIPVLAEAAAGKEVFWVNSRECPESGQGEKAVSKEQIQDAARRLERFAPYLAEVFPETAARNGIIESELREIRAMRQELNQEWGAGITGKLFLKMDSHLPISGSVKARGGIYEVLKHAEDLAFEAGLLNENEDYRKLNTSEMREFFGRYKVQVGSTGNLGLSIGIMSAKLGFQVTVHMSADAKQWKKDLLRSKGVTVIEYESDYCAAVEEGRKSSDQDPMSYFVDDENSVNLFLGYAVAGQRLKHQLEEQGIQVDRQHPLFVYLPCGIGGAPGGVAYGLKEIYGDCVHCFFMEPTQACCMLIGMATGEHDKVCVGDFGISGKTDADGLAVGRPSAFVGKVIEKRLAGICTIEDGKLYELMRALVKTEDIFIEPSACASFAAFLHADEMDNYIREKGLSGCMGQAVHIAWATGGNMVPPEMVAEYLNIRTQSASL</sequence>
<proteinExistence type="inferred from homology"/>
<dbReference type="InterPro" id="IPR011780">
    <property type="entry name" value="D_Ser_am_lyase"/>
</dbReference>
<dbReference type="GO" id="GO:0009097">
    <property type="term" value="P:isoleucine biosynthetic process"/>
    <property type="evidence" value="ECO:0007669"/>
    <property type="project" value="TreeGrafter"/>
</dbReference>
<dbReference type="HOGENOM" id="CLU_035707_0_0_9"/>
<evidence type="ECO:0000256" key="4">
    <source>
        <dbReference type="HAMAP-Rule" id="MF_01030"/>
    </source>
</evidence>
<dbReference type="EMBL" id="ABCC02000032">
    <property type="protein sequence ID" value="EDP16045.1"/>
    <property type="molecule type" value="Genomic_DNA"/>
</dbReference>
<dbReference type="PANTHER" id="PTHR48078">
    <property type="entry name" value="THREONINE DEHYDRATASE, MITOCHONDRIAL-RELATED"/>
    <property type="match status" value="1"/>
</dbReference>
<comment type="cofactor">
    <cofactor evidence="1 4">
        <name>pyridoxal 5'-phosphate</name>
        <dbReference type="ChEBI" id="CHEBI:597326"/>
    </cofactor>
</comment>
<evidence type="ECO:0000259" key="5">
    <source>
        <dbReference type="Pfam" id="PF00291"/>
    </source>
</evidence>
<dbReference type="HAMAP" id="MF_01030">
    <property type="entry name" value="D_Ser_dehydrat"/>
    <property type="match status" value="1"/>
</dbReference>
<dbReference type="GO" id="GO:0036088">
    <property type="term" value="P:D-serine catabolic process"/>
    <property type="evidence" value="ECO:0007669"/>
    <property type="project" value="TreeGrafter"/>
</dbReference>
<feature type="modified residue" description="N6-(pyridoxal phosphate)lysine" evidence="4">
    <location>
        <position position="119"/>
    </location>
</feature>
<keyword evidence="3 4" id="KW-0456">Lyase</keyword>
<dbReference type="SUPFAM" id="SSF53686">
    <property type="entry name" value="Tryptophan synthase beta subunit-like PLP-dependent enzymes"/>
    <property type="match status" value="1"/>
</dbReference>
<dbReference type="Gene3D" id="3.40.50.1100">
    <property type="match status" value="2"/>
</dbReference>